<evidence type="ECO:0000313" key="7">
    <source>
        <dbReference type="Proteomes" id="UP000243579"/>
    </source>
</evidence>
<evidence type="ECO:0000313" key="6">
    <source>
        <dbReference type="EMBL" id="OQR88273.1"/>
    </source>
</evidence>
<dbReference type="SMART" id="SM00054">
    <property type="entry name" value="EFh"/>
    <property type="match status" value="4"/>
</dbReference>
<feature type="compositionally biased region" description="Basic and acidic residues" evidence="4">
    <location>
        <begin position="71"/>
        <end position="89"/>
    </location>
</feature>
<dbReference type="PROSITE" id="PS50222">
    <property type="entry name" value="EF_HAND_2"/>
    <property type="match status" value="2"/>
</dbReference>
<dbReference type="OrthoDB" id="26525at2759"/>
<keyword evidence="1" id="KW-0479">Metal-binding</keyword>
<dbReference type="Gene3D" id="1.10.238.10">
    <property type="entry name" value="EF-hand"/>
    <property type="match status" value="1"/>
</dbReference>
<accession>A0A1V9YRU7</accession>
<evidence type="ECO:0000259" key="5">
    <source>
        <dbReference type="PROSITE" id="PS50222"/>
    </source>
</evidence>
<dbReference type="InterPro" id="IPR018247">
    <property type="entry name" value="EF_Hand_1_Ca_BS"/>
</dbReference>
<dbReference type="STRING" id="1202772.A0A1V9YRU7"/>
<evidence type="ECO:0000256" key="3">
    <source>
        <dbReference type="ARBA" id="ARBA00022837"/>
    </source>
</evidence>
<protein>
    <recommendedName>
        <fullName evidence="5">EF-hand domain-containing protein</fullName>
    </recommendedName>
</protein>
<keyword evidence="7" id="KW-1185">Reference proteome</keyword>
<keyword evidence="2" id="KW-0677">Repeat</keyword>
<reference evidence="6 7" key="1">
    <citation type="journal article" date="2014" name="Genome Biol. Evol.">
        <title>The secreted proteins of Achlya hypogyna and Thraustotheca clavata identify the ancestral oomycete secretome and reveal gene acquisitions by horizontal gene transfer.</title>
        <authorList>
            <person name="Misner I."/>
            <person name="Blouin N."/>
            <person name="Leonard G."/>
            <person name="Richards T.A."/>
            <person name="Lane C.E."/>
        </authorList>
    </citation>
    <scope>NUCLEOTIDE SEQUENCE [LARGE SCALE GENOMIC DNA]</scope>
    <source>
        <strain evidence="6 7">ATCC 48635</strain>
    </source>
</reference>
<feature type="domain" description="EF-hand" evidence="5">
    <location>
        <begin position="140"/>
        <end position="175"/>
    </location>
</feature>
<proteinExistence type="predicted"/>
<evidence type="ECO:0000256" key="4">
    <source>
        <dbReference type="SAM" id="MobiDB-lite"/>
    </source>
</evidence>
<feature type="compositionally biased region" description="Polar residues" evidence="4">
    <location>
        <begin position="9"/>
        <end position="32"/>
    </location>
</feature>
<dbReference type="AlphaFoldDB" id="A0A1V9YRU7"/>
<evidence type="ECO:0000256" key="2">
    <source>
        <dbReference type="ARBA" id="ARBA00022737"/>
    </source>
</evidence>
<feature type="region of interest" description="Disordered" evidence="4">
    <location>
        <begin position="1"/>
        <end position="109"/>
    </location>
</feature>
<sequence length="364" mass="41437">MTERKRQSLKPTPTKITVVPSNRDVTPDTTASPEVGKRPTGKLPPMESKAQGNQDDAHAKTHSGVLPKIESTPHSHPPGEKKEEHKAPETKSASPKPTKAPVPRRNVALGQVVRSPKPDDVVLKRPETIEIVVKYLLGQVELRKFRDLFDHIDVDRTGTIDYDEFFDFIEDRRTPFSDNLFRQIDPKYDGTLDFEHFVHILTSYCMRSRDELLQCTPVGASQGSTWGIVAFDTFDDDASGSLDEVEFTELANMMHEGRPVFAMNFKKALTEFDTHGDGIITFAAFQQINKRYPMVLFPCFRLQDQMQRMSLGINHWLKIHNRYFELLSTEVYRRRHNGAAPPVPTLKKIKLIFGVGTFDVYQPT</sequence>
<dbReference type="PANTHER" id="PTHR45942">
    <property type="entry name" value="PROTEIN PHOSPATASE 3 REGULATORY SUBUNIT B ALPHA ISOFORM TYPE 1"/>
    <property type="match status" value="1"/>
</dbReference>
<dbReference type="EMBL" id="JNBR01001386">
    <property type="protein sequence ID" value="OQR88273.1"/>
    <property type="molecule type" value="Genomic_DNA"/>
</dbReference>
<comment type="caution">
    <text evidence="6">The sequence shown here is derived from an EMBL/GenBank/DDBJ whole genome shotgun (WGS) entry which is preliminary data.</text>
</comment>
<keyword evidence="3" id="KW-0106">Calcium</keyword>
<dbReference type="InterPro" id="IPR011992">
    <property type="entry name" value="EF-hand-dom_pair"/>
</dbReference>
<gene>
    <name evidence="6" type="ORF">ACHHYP_06960</name>
</gene>
<evidence type="ECO:0000256" key="1">
    <source>
        <dbReference type="ARBA" id="ARBA00022723"/>
    </source>
</evidence>
<dbReference type="InterPro" id="IPR002048">
    <property type="entry name" value="EF_hand_dom"/>
</dbReference>
<name>A0A1V9YRU7_ACHHY</name>
<dbReference type="SUPFAM" id="SSF47473">
    <property type="entry name" value="EF-hand"/>
    <property type="match status" value="1"/>
</dbReference>
<dbReference type="Proteomes" id="UP000243579">
    <property type="component" value="Unassembled WGS sequence"/>
</dbReference>
<dbReference type="GO" id="GO:0005509">
    <property type="term" value="F:calcium ion binding"/>
    <property type="evidence" value="ECO:0007669"/>
    <property type="project" value="InterPro"/>
</dbReference>
<dbReference type="Pfam" id="PF13499">
    <property type="entry name" value="EF-hand_7"/>
    <property type="match status" value="1"/>
</dbReference>
<dbReference type="CDD" id="cd00051">
    <property type="entry name" value="EFh"/>
    <property type="match status" value="1"/>
</dbReference>
<organism evidence="6 7">
    <name type="scientific">Achlya hypogyna</name>
    <name type="common">Oomycete</name>
    <name type="synonym">Protoachlya hypogyna</name>
    <dbReference type="NCBI Taxonomy" id="1202772"/>
    <lineage>
        <taxon>Eukaryota</taxon>
        <taxon>Sar</taxon>
        <taxon>Stramenopiles</taxon>
        <taxon>Oomycota</taxon>
        <taxon>Saprolegniomycetes</taxon>
        <taxon>Saprolegniales</taxon>
        <taxon>Achlyaceae</taxon>
        <taxon>Achlya</taxon>
    </lineage>
</organism>
<feature type="domain" description="EF-hand" evidence="5">
    <location>
        <begin position="178"/>
        <end position="207"/>
    </location>
</feature>
<dbReference type="PROSITE" id="PS00018">
    <property type="entry name" value="EF_HAND_1"/>
    <property type="match status" value="2"/>
</dbReference>